<feature type="domain" description="Schlafen AlbA-2" evidence="1">
    <location>
        <begin position="34"/>
        <end position="151"/>
    </location>
</feature>
<evidence type="ECO:0000313" key="2">
    <source>
        <dbReference type="EMBL" id="MBT1173297.1"/>
    </source>
</evidence>
<dbReference type="InterPro" id="IPR038461">
    <property type="entry name" value="Schlafen_AlbA_2_dom_sf"/>
</dbReference>
<dbReference type="Pfam" id="PF04326">
    <property type="entry name" value="SLFN_AlbA_2"/>
    <property type="match status" value="1"/>
</dbReference>
<comment type="caution">
    <text evidence="2">The sequence shown here is derived from an EMBL/GenBank/DDBJ whole genome shotgun (WGS) entry which is preliminary data.</text>
</comment>
<sequence>MRVGLPLVMSTRMGGEKRMESKTNETAAFARMRENQYFDRKSARIKPEDVARHLIAFANASGGQLVIGIEDDGEITGFKRANAKPVESFEQLPITQCAPTPQVAARRIPCVNSSGEDDLVLVLDVSPSSNHVVAKRSNGDVYLREDDRSVLLDREQVLALEYDKGQRWFEDEPEDRSGVDDIDHDVFDRYKQAIGATDIPDERVLRSRGFLADGHLTNAGVLLFSQYPAAFLPSARVRVVKVDGTELHTGRSLNIVKDVEFDGPLPEVVERASQLVGSLLREFQVLGDDGRFRTVPEYPRFAWFEGLVNAVAHRDYSIRGEHTRVMIYDDRLEITSPGALPNRVTVENMRTTRYARNPKICHVLTAFELVRELNEGVHRMYEEMAELGLPDPEYSEPNNFMVKLVLRNNIRQRVPYLNEQNDTAPSIVNQTEVPATGLTDIEREALAIVAVEGKVTTKRLAEKIGVNPRTAARTLKQLAQQGLLHWHGSGLRDPKQYYSRD</sequence>
<accession>A0ABS5UQX0</accession>
<dbReference type="PANTHER" id="PTHR30595">
    <property type="entry name" value="GLPR-RELATED TRANSCRIPTIONAL REPRESSOR"/>
    <property type="match status" value="1"/>
</dbReference>
<dbReference type="Gene3D" id="3.30.565.60">
    <property type="match status" value="1"/>
</dbReference>
<gene>
    <name evidence="2" type="ORF">JS528_08025</name>
</gene>
<dbReference type="Pfam" id="PF13749">
    <property type="entry name" value="HATPase_c_4"/>
    <property type="match status" value="1"/>
</dbReference>
<evidence type="ECO:0000313" key="3">
    <source>
        <dbReference type="Proteomes" id="UP000773064"/>
    </source>
</evidence>
<dbReference type="SUPFAM" id="SSF46785">
    <property type="entry name" value="Winged helix' DNA-binding domain"/>
    <property type="match status" value="1"/>
</dbReference>
<dbReference type="Gene3D" id="3.30.950.30">
    <property type="entry name" value="Schlafen, AAA domain"/>
    <property type="match status" value="1"/>
</dbReference>
<dbReference type="InterPro" id="IPR036390">
    <property type="entry name" value="WH_DNA-bd_sf"/>
</dbReference>
<organism evidence="2 3">
    <name type="scientific">Bifidobacterium santillanense</name>
    <dbReference type="NCBI Taxonomy" id="2809028"/>
    <lineage>
        <taxon>Bacteria</taxon>
        <taxon>Bacillati</taxon>
        <taxon>Actinomycetota</taxon>
        <taxon>Actinomycetes</taxon>
        <taxon>Bifidobacteriales</taxon>
        <taxon>Bifidobacteriaceae</taxon>
        <taxon>Bifidobacterium</taxon>
    </lineage>
</organism>
<dbReference type="InterPro" id="IPR036388">
    <property type="entry name" value="WH-like_DNA-bd_sf"/>
</dbReference>
<protein>
    <submittedName>
        <fullName evidence="2">DNA binding domain-containing protein</fullName>
    </submittedName>
</protein>
<dbReference type="PANTHER" id="PTHR30595:SF6">
    <property type="entry name" value="SCHLAFEN ALBA-2 DOMAIN-CONTAINING PROTEIN"/>
    <property type="match status" value="1"/>
</dbReference>
<proteinExistence type="predicted"/>
<keyword evidence="3" id="KW-1185">Reference proteome</keyword>
<name>A0ABS5UQX0_9BIFI</name>
<dbReference type="Proteomes" id="UP000773064">
    <property type="component" value="Unassembled WGS sequence"/>
</dbReference>
<dbReference type="InterPro" id="IPR038475">
    <property type="entry name" value="RecG_C_sf"/>
</dbReference>
<dbReference type="EMBL" id="JAFEJS010000008">
    <property type="protein sequence ID" value="MBT1173297.1"/>
    <property type="molecule type" value="Genomic_DNA"/>
</dbReference>
<evidence type="ECO:0000259" key="1">
    <source>
        <dbReference type="Pfam" id="PF04326"/>
    </source>
</evidence>
<dbReference type="InterPro" id="IPR007421">
    <property type="entry name" value="Schlafen_AlbA_2_dom"/>
</dbReference>
<dbReference type="Gene3D" id="1.10.10.10">
    <property type="entry name" value="Winged helix-like DNA-binding domain superfamily/Winged helix DNA-binding domain"/>
    <property type="match status" value="1"/>
</dbReference>
<reference evidence="2 3" key="1">
    <citation type="journal article" date="2021" name="Environ. Microbiol.">
        <title>Genetic insights into the dark matter of the mammalian gut microbiota through targeted genome reconstruction.</title>
        <authorList>
            <person name="Lugli G.A."/>
            <person name="Alessandri G."/>
            <person name="Milani C."/>
            <person name="Viappiani A."/>
            <person name="Fontana F."/>
            <person name="Tarracchini C."/>
            <person name="Mancabelli L."/>
            <person name="Argentini C."/>
            <person name="Ruiz L."/>
            <person name="Margolles A."/>
            <person name="van Sinderen D."/>
            <person name="Turroni F."/>
            <person name="Ventura M."/>
        </authorList>
    </citation>
    <scope>NUCLEOTIDE SEQUENCE [LARGE SCALE GENOMIC DNA]</scope>
    <source>
        <strain evidence="2 3">MA2</strain>
    </source>
</reference>